<dbReference type="Proteomes" id="UP000008323">
    <property type="component" value="Chromosome"/>
</dbReference>
<reference evidence="3 4" key="1">
    <citation type="journal article" date="2008" name="J. Bacteriol.">
        <title>Comparative genome analysis of 'Candidatus Phytoplasma australiense' (subgroup tuf-Australia I; rp-A) and 'Ca. Phytoplasma asteris' strains OY-M and AY-WB.</title>
        <authorList>
            <person name="Tran-Nguyen L.T."/>
            <person name="Kube M."/>
            <person name="Schneider B."/>
            <person name="Reinhardt R."/>
            <person name="Gibb K.S."/>
        </authorList>
    </citation>
    <scope>NUCLEOTIDE SEQUENCE [LARGE SCALE GENOMIC DNA]</scope>
</reference>
<name>B1V8W9_PHYAS</name>
<dbReference type="PANTHER" id="PTHR47618">
    <property type="entry name" value="BIFUNCTIONAL OLIGORIBONUCLEASE AND PAP PHOSPHATASE NRNA"/>
    <property type="match status" value="1"/>
</dbReference>
<dbReference type="InterPro" id="IPR038763">
    <property type="entry name" value="DHH_sf"/>
</dbReference>
<evidence type="ECO:0000313" key="4">
    <source>
        <dbReference type="Proteomes" id="UP000008323"/>
    </source>
</evidence>
<dbReference type="Pfam" id="PF01368">
    <property type="entry name" value="DHH"/>
    <property type="match status" value="1"/>
</dbReference>
<evidence type="ECO:0000313" key="3">
    <source>
        <dbReference type="EMBL" id="CAM11356.1"/>
    </source>
</evidence>
<evidence type="ECO:0000259" key="1">
    <source>
        <dbReference type="Pfam" id="PF01368"/>
    </source>
</evidence>
<dbReference type="STRING" id="59748.PA0021"/>
<dbReference type="InterPro" id="IPR001667">
    <property type="entry name" value="DDH_dom"/>
</dbReference>
<proteinExistence type="predicted"/>
<dbReference type="SUPFAM" id="SSF64182">
    <property type="entry name" value="DHH phosphoesterases"/>
    <property type="match status" value="1"/>
</dbReference>
<dbReference type="AlphaFoldDB" id="B1V8W9"/>
<dbReference type="GO" id="GO:0003676">
    <property type="term" value="F:nucleic acid binding"/>
    <property type="evidence" value="ECO:0007669"/>
    <property type="project" value="InterPro"/>
</dbReference>
<dbReference type="InterPro" id="IPR003156">
    <property type="entry name" value="DHHA1_dom"/>
</dbReference>
<dbReference type="Gene3D" id="3.10.310.30">
    <property type="match status" value="1"/>
</dbReference>
<protein>
    <submittedName>
        <fullName evidence="3">Phosphoesterase family protein</fullName>
    </submittedName>
</protein>
<dbReference type="eggNOG" id="COG0618">
    <property type="taxonomic scope" value="Bacteria"/>
</dbReference>
<dbReference type="Gene3D" id="3.90.1640.10">
    <property type="entry name" value="inorganic pyrophosphatase (n-terminal core)"/>
    <property type="match status" value="1"/>
</dbReference>
<dbReference type="EMBL" id="AM422018">
    <property type="protein sequence ID" value="CAM11356.1"/>
    <property type="molecule type" value="Genomic_DNA"/>
</dbReference>
<evidence type="ECO:0000259" key="2">
    <source>
        <dbReference type="Pfam" id="PF02272"/>
    </source>
</evidence>
<dbReference type="KEGG" id="pal:PA0021"/>
<accession>B1V8W9</accession>
<feature type="domain" description="DHHA1" evidence="2">
    <location>
        <begin position="218"/>
        <end position="305"/>
    </location>
</feature>
<dbReference type="InterPro" id="IPR051319">
    <property type="entry name" value="Oligoribo/pAp-PDE_c-di-AMP_PDE"/>
</dbReference>
<organism evidence="3 4">
    <name type="scientific">Phytoplasma australiense</name>
    <dbReference type="NCBI Taxonomy" id="59748"/>
    <lineage>
        <taxon>Bacteria</taxon>
        <taxon>Bacillati</taxon>
        <taxon>Mycoplasmatota</taxon>
        <taxon>Mollicutes</taxon>
        <taxon>Acholeplasmatales</taxon>
        <taxon>Acholeplasmataceae</taxon>
        <taxon>Candidatus Phytoplasma</taxon>
        <taxon>16SrXII (Stolbur group)</taxon>
    </lineage>
</organism>
<feature type="domain" description="DDH" evidence="1">
    <location>
        <begin position="13"/>
        <end position="149"/>
    </location>
</feature>
<dbReference type="Pfam" id="PF02272">
    <property type="entry name" value="DHHA1"/>
    <property type="match status" value="1"/>
</dbReference>
<gene>
    <name evidence="3" type="ordered locus">PA0021</name>
</gene>
<sequence length="326" mass="37154">MQIIYEQIKKFDKIIIHGHINPDGDCYGAQLGLKDVIKATFPDKKVYAVGENNLYLSFVGSMDQIEDDLFQNALAIIVDCGEEKRISDNRFKLAQKIIRIDHHLLTDHYGDYQWVDSSYSSCSQMIFDLKENFKMKLTYQGALAMYVGIVADTGNFCFDRVNQYTLKAASSLLAFDLDVAKIFYHLNKENLVLFHYKAYIFQNAIASKGFVYLVVSQAILKKLNLNLDVAASLVNNLGHLENHPVWAFFMEKEDGTFKVSIRSRGPEINHIAQQFKGGGHRRACGATLDSKDQIPVFVEKIQKAIMTFEAQQKNHDKKELCFKSKP</sequence>
<dbReference type="PANTHER" id="PTHR47618:SF1">
    <property type="entry name" value="BIFUNCTIONAL OLIGORIBONUCLEASE AND PAP PHOSPHATASE NRNA"/>
    <property type="match status" value="1"/>
</dbReference>